<dbReference type="InterPro" id="IPR015882">
    <property type="entry name" value="HEX_bac_N"/>
</dbReference>
<dbReference type="PANTHER" id="PTHR22600:SF57">
    <property type="entry name" value="BETA-N-ACETYLHEXOSAMINIDASE"/>
    <property type="match status" value="1"/>
</dbReference>
<evidence type="ECO:0000256" key="4">
    <source>
        <dbReference type="ARBA" id="ARBA00022801"/>
    </source>
</evidence>
<reference evidence="9" key="1">
    <citation type="journal article" date="2019" name="Int. J. Syst. Evol. Microbiol.">
        <title>The Global Catalogue of Microorganisms (GCM) 10K type strain sequencing project: providing services to taxonomists for standard genome sequencing and annotation.</title>
        <authorList>
            <consortium name="The Broad Institute Genomics Platform"/>
            <consortium name="The Broad Institute Genome Sequencing Center for Infectious Disease"/>
            <person name="Wu L."/>
            <person name="Ma J."/>
        </authorList>
    </citation>
    <scope>NUCLEOTIDE SEQUENCE [LARGE SCALE GENOMIC DNA]</scope>
    <source>
        <strain evidence="9">CCUG 66188</strain>
    </source>
</reference>
<comment type="catalytic activity">
    <reaction evidence="1">
        <text>Hydrolysis of terminal non-reducing N-acetyl-D-hexosamine residues in N-acetyl-beta-D-hexosaminides.</text>
        <dbReference type="EC" id="3.2.1.52"/>
    </reaction>
</comment>
<accession>A0ABV9L2K0</accession>
<dbReference type="EC" id="3.2.1.52" evidence="3"/>
<dbReference type="Proteomes" id="UP001596023">
    <property type="component" value="Unassembled WGS sequence"/>
</dbReference>
<dbReference type="Gene3D" id="3.30.379.10">
    <property type="entry name" value="Chitobiase/beta-hexosaminidase domain 2-like"/>
    <property type="match status" value="1"/>
</dbReference>
<dbReference type="Pfam" id="PF02838">
    <property type="entry name" value="Glyco_hydro_20b"/>
    <property type="match status" value="1"/>
</dbReference>
<dbReference type="InterPro" id="IPR017853">
    <property type="entry name" value="GH"/>
</dbReference>
<evidence type="ECO:0000256" key="5">
    <source>
        <dbReference type="ARBA" id="ARBA00023295"/>
    </source>
</evidence>
<dbReference type="PANTHER" id="PTHR22600">
    <property type="entry name" value="BETA-HEXOSAMINIDASE"/>
    <property type="match status" value="1"/>
</dbReference>
<dbReference type="PRINTS" id="PR00738">
    <property type="entry name" value="GLHYDRLASE20"/>
</dbReference>
<dbReference type="Gene3D" id="3.20.20.80">
    <property type="entry name" value="Glycosidases"/>
    <property type="match status" value="1"/>
</dbReference>
<dbReference type="SUPFAM" id="SSF55545">
    <property type="entry name" value="beta-N-acetylhexosaminidase-like domain"/>
    <property type="match status" value="1"/>
</dbReference>
<evidence type="ECO:0000259" key="7">
    <source>
        <dbReference type="Pfam" id="PF02838"/>
    </source>
</evidence>
<comment type="similarity">
    <text evidence="2">Belongs to the glycosyl hydrolase 20 family.</text>
</comment>
<dbReference type="InterPro" id="IPR015883">
    <property type="entry name" value="Glyco_hydro_20_cat"/>
</dbReference>
<evidence type="ECO:0000256" key="3">
    <source>
        <dbReference type="ARBA" id="ARBA00012663"/>
    </source>
</evidence>
<evidence type="ECO:0000259" key="6">
    <source>
        <dbReference type="Pfam" id="PF00728"/>
    </source>
</evidence>
<evidence type="ECO:0000256" key="2">
    <source>
        <dbReference type="ARBA" id="ARBA00006285"/>
    </source>
</evidence>
<feature type="domain" description="Beta-hexosaminidase bacterial type N-terminal" evidence="7">
    <location>
        <begin position="33"/>
        <end position="154"/>
    </location>
</feature>
<evidence type="ECO:0000313" key="8">
    <source>
        <dbReference type="EMBL" id="MFC4676558.1"/>
    </source>
</evidence>
<keyword evidence="4" id="KW-0378">Hydrolase</keyword>
<evidence type="ECO:0000256" key="1">
    <source>
        <dbReference type="ARBA" id="ARBA00001231"/>
    </source>
</evidence>
<organism evidence="8 9">
    <name type="scientific">Dysgonomonas termitidis</name>
    <dbReference type="NCBI Taxonomy" id="1516126"/>
    <lineage>
        <taxon>Bacteria</taxon>
        <taxon>Pseudomonadati</taxon>
        <taxon>Bacteroidota</taxon>
        <taxon>Bacteroidia</taxon>
        <taxon>Bacteroidales</taxon>
        <taxon>Dysgonomonadaceae</taxon>
        <taxon>Dysgonomonas</taxon>
    </lineage>
</organism>
<dbReference type="InterPro" id="IPR025705">
    <property type="entry name" value="Beta_hexosaminidase_sua/sub"/>
</dbReference>
<sequence length="250" mass="28708">MNTLHKISSLVLIGISLFLISCNGNKIENVESIQIIPIPREIIIGTGTFALNTNTSVYTNMIGDEKNRILEYLRLSSLLLNKEAQKEKTGTLQLLLVESTNKENSESYHLQINSSGIKIEATDGAGIFYGIQTLLQLVEQYGMEKIPAISINDYPYLKYRGLLIDVSRHFFSKEFIKKQIDMMAYYKMNRLHWHLVDGAGWRIEIKKYPELTDKTAWRLHENLVEWSDNGKQYCSKGTQGHMVVIIHRKI</sequence>
<dbReference type="SUPFAM" id="SSF51445">
    <property type="entry name" value="(Trans)glycosidases"/>
    <property type="match status" value="1"/>
</dbReference>
<dbReference type="RefSeq" id="WP_380000919.1">
    <property type="nucleotide sequence ID" value="NZ_JBHSGN010000144.1"/>
</dbReference>
<gene>
    <name evidence="8" type="ORF">ACFO6W_23025</name>
</gene>
<evidence type="ECO:0000313" key="9">
    <source>
        <dbReference type="Proteomes" id="UP001596023"/>
    </source>
</evidence>
<dbReference type="Pfam" id="PF00728">
    <property type="entry name" value="Glyco_hydro_20"/>
    <property type="match status" value="1"/>
</dbReference>
<keyword evidence="5" id="KW-0326">Glycosidase</keyword>
<name>A0ABV9L2K0_9BACT</name>
<dbReference type="EMBL" id="JBHSGN010000144">
    <property type="protein sequence ID" value="MFC4676558.1"/>
    <property type="molecule type" value="Genomic_DNA"/>
</dbReference>
<proteinExistence type="inferred from homology"/>
<feature type="domain" description="Glycoside hydrolase family 20 catalytic" evidence="6">
    <location>
        <begin position="158"/>
        <end position="223"/>
    </location>
</feature>
<dbReference type="InterPro" id="IPR029018">
    <property type="entry name" value="Hex-like_dom2"/>
</dbReference>
<dbReference type="PROSITE" id="PS51257">
    <property type="entry name" value="PROKAR_LIPOPROTEIN"/>
    <property type="match status" value="1"/>
</dbReference>
<protein>
    <recommendedName>
        <fullName evidence="3">beta-N-acetylhexosaminidase</fullName>
        <ecNumber evidence="3">3.2.1.52</ecNumber>
    </recommendedName>
</protein>
<keyword evidence="9" id="KW-1185">Reference proteome</keyword>
<comment type="caution">
    <text evidence="8">The sequence shown here is derived from an EMBL/GenBank/DDBJ whole genome shotgun (WGS) entry which is preliminary data.</text>
</comment>